<evidence type="ECO:0000256" key="1">
    <source>
        <dbReference type="ARBA" id="ARBA00000085"/>
    </source>
</evidence>
<dbReference type="GO" id="GO:0005886">
    <property type="term" value="C:plasma membrane"/>
    <property type="evidence" value="ECO:0007669"/>
    <property type="project" value="TreeGrafter"/>
</dbReference>
<keyword evidence="16" id="KW-0406">Ion transport</keyword>
<keyword evidence="9" id="KW-0067">ATP-binding</keyword>
<dbReference type="SMART" id="SM00387">
    <property type="entry name" value="HATPase_c"/>
    <property type="match status" value="1"/>
</dbReference>
<dbReference type="GO" id="GO:0042802">
    <property type="term" value="F:identical protein binding"/>
    <property type="evidence" value="ECO:0007669"/>
    <property type="project" value="UniProtKB-ARBA"/>
</dbReference>
<dbReference type="InterPro" id="IPR003018">
    <property type="entry name" value="GAF"/>
</dbReference>
<evidence type="ECO:0000256" key="10">
    <source>
        <dbReference type="ARBA" id="ARBA00022989"/>
    </source>
</evidence>
<dbReference type="InterPro" id="IPR003852">
    <property type="entry name" value="Sig_transdc_His_kinase_KdpD_N"/>
</dbReference>
<dbReference type="EMBL" id="VLLN01000001">
    <property type="protein sequence ID" value="TWJ33585.1"/>
    <property type="molecule type" value="Genomic_DNA"/>
</dbReference>
<evidence type="ECO:0000256" key="14">
    <source>
        <dbReference type="SAM" id="Phobius"/>
    </source>
</evidence>
<protein>
    <recommendedName>
        <fullName evidence="3">histidine kinase</fullName>
        <ecNumber evidence="3">2.7.13.3</ecNumber>
    </recommendedName>
</protein>
<gene>
    <name evidence="16" type="ORF">JN12_00262</name>
</gene>
<comment type="catalytic activity">
    <reaction evidence="1">
        <text>ATP + protein L-histidine = ADP + protein N-phospho-L-histidine.</text>
        <dbReference type="EC" id="2.7.13.3"/>
    </reaction>
</comment>
<dbReference type="CDD" id="cd00082">
    <property type="entry name" value="HisKA"/>
    <property type="match status" value="1"/>
</dbReference>
<dbReference type="InterPro" id="IPR014729">
    <property type="entry name" value="Rossmann-like_a/b/a_fold"/>
</dbReference>
<dbReference type="GO" id="GO:0005524">
    <property type="term" value="F:ATP binding"/>
    <property type="evidence" value="ECO:0007669"/>
    <property type="project" value="UniProtKB-KW"/>
</dbReference>
<dbReference type="PROSITE" id="PS50109">
    <property type="entry name" value="HIS_KIN"/>
    <property type="match status" value="1"/>
</dbReference>
<feature type="domain" description="Histidine kinase" evidence="15">
    <location>
        <begin position="678"/>
        <end position="893"/>
    </location>
</feature>
<dbReference type="EC" id="2.7.13.3" evidence="3"/>
<sequence length="904" mass="99162">MTDNGDDTRPSPEAFLKLARAEEAEAEEGRGKLKIFLGYAAGVGKTYAMLEAAEQRRMDGRDVVAGYVESHGRFETDSLLALSGVEVIPRAQVEYMGVLLPELDIDGVLARKPQIVLVDELAHTNAPGSRHEKRWQDVEELLDAGIDVYTTVNVQHFESLNDVVAQITGVIVRETVPDSLLDQAAEIRLVDISPDDLLQRLREGKVYIPEQAARAMETFFRPGNLLALRELSLRRAASRVDDEMRAYMETRAISGPWPAAERLLVCVSGSPYSEKLIRTTRRLADELKAAWHTVYIETPSTSKHARQNREQVWHVMRLAESLGAQVSTVTATSVAEAAITYAVRHNVTKIVVGKPTKPRWRELLIPPIVDQIIRLSGVIDVFVVSISAGEGASAAVPVRGWQPISWSGYSGSLILVAAASAVCALVSPVIAPTNMVMIYLLAVVLAAIKLGQKPAILTAFLGVFAFDFLFVPPHLTFAVADTQYLITFIALFTVGVVISTLVAKARERADAVRVREVQTASLYYLSRDLAAAADVASILQAVVKNIEETQNARIAVFLPEGERLEIVAASQGLEFDLNERAVADWAFRNSQSAGRGTDTLISADFLYLPVQTSADPLGVLGVKLENEAEYRSQETRRLLDAFASQTAMALERVQFSHEAEQAQILKARENLERALLNSISHDLRSPLSSIIGVLSSLKGEGELLNESARRNLLETAWEEAVRLNRFVGNLLDMTRLEAGAVRLKEELCDVQDLVGCALAALEQRIGTRTINVDLAPDLPLVTMDLALMTQVLVNLLENALKYAPSDRTIGISARIDGAWLIIEVSDRGPGVPHHDLKRIFDKFYRIPVPEGAGGTGLGLSICKGIVEAHDGRIRAENRSDGGLVVDIRLPLRRPARDRKKLHDQ</sequence>
<feature type="transmembrane region" description="Helical" evidence="14">
    <location>
        <begin position="484"/>
        <end position="503"/>
    </location>
</feature>
<dbReference type="Gene3D" id="3.30.450.40">
    <property type="match status" value="1"/>
</dbReference>
<accession>A0A562WSL6</accession>
<keyword evidence="17" id="KW-1185">Reference proteome</keyword>
<evidence type="ECO:0000256" key="11">
    <source>
        <dbReference type="ARBA" id="ARBA00023012"/>
    </source>
</evidence>
<evidence type="ECO:0000256" key="8">
    <source>
        <dbReference type="ARBA" id="ARBA00022777"/>
    </source>
</evidence>
<dbReference type="InterPro" id="IPR003594">
    <property type="entry name" value="HATPase_dom"/>
</dbReference>
<evidence type="ECO:0000259" key="15">
    <source>
        <dbReference type="PROSITE" id="PS50109"/>
    </source>
</evidence>
<dbReference type="PANTHER" id="PTHR45569:SF1">
    <property type="entry name" value="SENSOR PROTEIN KDPD"/>
    <property type="match status" value="1"/>
</dbReference>
<dbReference type="Gene3D" id="3.40.50.620">
    <property type="entry name" value="HUPs"/>
    <property type="match status" value="1"/>
</dbReference>
<keyword evidence="6 14" id="KW-0812">Transmembrane</keyword>
<dbReference type="Pfam" id="PF00512">
    <property type="entry name" value="HisKA"/>
    <property type="match status" value="1"/>
</dbReference>
<dbReference type="FunFam" id="3.40.50.300:FF:000483">
    <property type="entry name" value="Sensor histidine kinase KdpD"/>
    <property type="match status" value="1"/>
</dbReference>
<keyword evidence="8 16" id="KW-0418">Kinase</keyword>
<dbReference type="Gene3D" id="1.10.287.130">
    <property type="match status" value="1"/>
</dbReference>
<keyword evidence="10 14" id="KW-1133">Transmembrane helix</keyword>
<dbReference type="SUPFAM" id="SSF47384">
    <property type="entry name" value="Homodimeric domain of signal transducing histidine kinase"/>
    <property type="match status" value="1"/>
</dbReference>
<evidence type="ECO:0000256" key="6">
    <source>
        <dbReference type="ARBA" id="ARBA00022692"/>
    </source>
</evidence>
<evidence type="ECO:0000256" key="4">
    <source>
        <dbReference type="ARBA" id="ARBA00022553"/>
    </source>
</evidence>
<dbReference type="GO" id="GO:0005737">
    <property type="term" value="C:cytoplasm"/>
    <property type="evidence" value="ECO:0007669"/>
    <property type="project" value="UniProtKB-ARBA"/>
</dbReference>
<dbReference type="InterPro" id="IPR036890">
    <property type="entry name" value="HATPase_C_sf"/>
</dbReference>
<dbReference type="Proteomes" id="UP000319449">
    <property type="component" value="Unassembled WGS sequence"/>
</dbReference>
<feature type="transmembrane region" description="Helical" evidence="14">
    <location>
        <begin position="455"/>
        <end position="472"/>
    </location>
</feature>
<dbReference type="RefSeq" id="WP_145017279.1">
    <property type="nucleotide sequence ID" value="NZ_VLLN01000001.1"/>
</dbReference>
<evidence type="ECO:0000256" key="5">
    <source>
        <dbReference type="ARBA" id="ARBA00022679"/>
    </source>
</evidence>
<dbReference type="InterPro" id="IPR005467">
    <property type="entry name" value="His_kinase_dom"/>
</dbReference>
<proteinExistence type="predicted"/>
<dbReference type="GO" id="GO:0000155">
    <property type="term" value="F:phosphorelay sensor kinase activity"/>
    <property type="evidence" value="ECO:0007669"/>
    <property type="project" value="InterPro"/>
</dbReference>
<evidence type="ECO:0000313" key="17">
    <source>
        <dbReference type="Proteomes" id="UP000319449"/>
    </source>
</evidence>
<dbReference type="Gene3D" id="1.20.120.620">
    <property type="entry name" value="Backbone structure of the membrane domain of e. Coli histidine kinase receptor kdpd"/>
    <property type="match status" value="1"/>
</dbReference>
<dbReference type="InterPro" id="IPR025201">
    <property type="entry name" value="KdpD_TM"/>
</dbReference>
<dbReference type="AlphaFoldDB" id="A0A562WSL6"/>
<name>A0A562WSL6_9BACT</name>
<evidence type="ECO:0000256" key="13">
    <source>
        <dbReference type="ARBA" id="ARBA00057300"/>
    </source>
</evidence>
<reference evidence="16 17" key="1">
    <citation type="submission" date="2019-07" db="EMBL/GenBank/DDBJ databases">
        <title>Genomic Encyclopedia of Archaeal and Bacterial Type Strains, Phase II (KMG-II): from individual species to whole genera.</title>
        <authorList>
            <person name="Goeker M."/>
        </authorList>
    </citation>
    <scope>NUCLEOTIDE SEQUENCE [LARGE SCALE GENOMIC DNA]</scope>
    <source>
        <strain evidence="16 17">ATCC BAA-1139</strain>
    </source>
</reference>
<keyword evidence="5" id="KW-0808">Transferase</keyword>
<dbReference type="SMART" id="SM00388">
    <property type="entry name" value="HisKA"/>
    <property type="match status" value="1"/>
</dbReference>
<dbReference type="Pfam" id="PF13492">
    <property type="entry name" value="GAF_3"/>
    <property type="match status" value="1"/>
</dbReference>
<dbReference type="PRINTS" id="PR00344">
    <property type="entry name" value="BCTRLSENSOR"/>
</dbReference>
<keyword evidence="16" id="KW-0813">Transport</keyword>
<evidence type="ECO:0000256" key="3">
    <source>
        <dbReference type="ARBA" id="ARBA00012438"/>
    </source>
</evidence>
<evidence type="ECO:0000256" key="2">
    <source>
        <dbReference type="ARBA" id="ARBA00004141"/>
    </source>
</evidence>
<dbReference type="OrthoDB" id="9806130at2"/>
<dbReference type="InterPro" id="IPR004358">
    <property type="entry name" value="Sig_transdc_His_kin-like_C"/>
</dbReference>
<dbReference type="PANTHER" id="PTHR45569">
    <property type="entry name" value="SENSOR PROTEIN KDPD"/>
    <property type="match status" value="1"/>
</dbReference>
<dbReference type="SUPFAM" id="SSF55781">
    <property type="entry name" value="GAF domain-like"/>
    <property type="match status" value="1"/>
</dbReference>
<dbReference type="Pfam" id="PF02518">
    <property type="entry name" value="HATPase_c"/>
    <property type="match status" value="1"/>
</dbReference>
<keyword evidence="16" id="KW-0407">Ion channel</keyword>
<dbReference type="SUPFAM" id="SSF55874">
    <property type="entry name" value="ATPase domain of HSP90 chaperone/DNA topoisomerase II/histidine kinase"/>
    <property type="match status" value="1"/>
</dbReference>
<dbReference type="SUPFAM" id="SSF52402">
    <property type="entry name" value="Adenine nucleotide alpha hydrolases-like"/>
    <property type="match status" value="1"/>
</dbReference>
<comment type="subcellular location">
    <subcellularLocation>
        <location evidence="2">Membrane</location>
        <topology evidence="2">Multi-pass membrane protein</topology>
    </subcellularLocation>
</comment>
<dbReference type="FunFam" id="3.30.565.10:FF:000042">
    <property type="entry name" value="Two-component sensor histidine kinase KdpD"/>
    <property type="match status" value="1"/>
</dbReference>
<dbReference type="InterPro" id="IPR052023">
    <property type="entry name" value="Histidine_kinase_KdpD"/>
</dbReference>
<comment type="caution">
    <text evidence="16">The sequence shown here is derived from an EMBL/GenBank/DDBJ whole genome shotgun (WGS) entry which is preliminary data.</text>
</comment>
<comment type="function">
    <text evidence="13">Member of the two-component regulatory system KdpD/KdpE involved in the regulation of the kdp operon. KdpD may function as a membrane-associated protein kinase that phosphorylates KdpE in response to environmental signals.</text>
</comment>
<organism evidence="16 17">
    <name type="scientific">Geobacter argillaceus</name>
    <dbReference type="NCBI Taxonomy" id="345631"/>
    <lineage>
        <taxon>Bacteria</taxon>
        <taxon>Pseudomonadati</taxon>
        <taxon>Thermodesulfobacteriota</taxon>
        <taxon>Desulfuromonadia</taxon>
        <taxon>Geobacterales</taxon>
        <taxon>Geobacteraceae</taxon>
        <taxon>Geobacter</taxon>
    </lineage>
</organism>
<evidence type="ECO:0000313" key="16">
    <source>
        <dbReference type="EMBL" id="TWJ33585.1"/>
    </source>
</evidence>
<evidence type="ECO:0000256" key="12">
    <source>
        <dbReference type="ARBA" id="ARBA00023136"/>
    </source>
</evidence>
<dbReference type="InterPro" id="IPR029016">
    <property type="entry name" value="GAF-like_dom_sf"/>
</dbReference>
<dbReference type="Pfam" id="PF02702">
    <property type="entry name" value="KdpD"/>
    <property type="match status" value="1"/>
</dbReference>
<dbReference type="InterPro" id="IPR003661">
    <property type="entry name" value="HisK_dim/P_dom"/>
</dbReference>
<keyword evidence="4" id="KW-0597">Phosphoprotein</keyword>
<dbReference type="CDD" id="cd01987">
    <property type="entry name" value="USP_KdpD-like"/>
    <property type="match status" value="1"/>
</dbReference>
<dbReference type="InterPro" id="IPR038318">
    <property type="entry name" value="KdpD_sf"/>
</dbReference>
<keyword evidence="11" id="KW-0902">Two-component regulatory system</keyword>
<dbReference type="Gene3D" id="3.40.50.300">
    <property type="entry name" value="P-loop containing nucleotide triphosphate hydrolases"/>
    <property type="match status" value="1"/>
</dbReference>
<evidence type="ECO:0000256" key="9">
    <source>
        <dbReference type="ARBA" id="ARBA00022840"/>
    </source>
</evidence>
<dbReference type="InterPro" id="IPR027417">
    <property type="entry name" value="P-loop_NTPase"/>
</dbReference>
<keyword evidence="7" id="KW-0547">Nucleotide-binding</keyword>
<keyword evidence="12 14" id="KW-0472">Membrane</keyword>
<dbReference type="Pfam" id="PF13493">
    <property type="entry name" value="DUF4118"/>
    <property type="match status" value="1"/>
</dbReference>
<evidence type="ECO:0000256" key="7">
    <source>
        <dbReference type="ARBA" id="ARBA00022741"/>
    </source>
</evidence>
<dbReference type="GO" id="GO:0034220">
    <property type="term" value="P:monoatomic ion transmembrane transport"/>
    <property type="evidence" value="ECO:0007669"/>
    <property type="project" value="UniProtKB-KW"/>
</dbReference>
<dbReference type="Gene3D" id="3.30.565.10">
    <property type="entry name" value="Histidine kinase-like ATPase, C-terminal domain"/>
    <property type="match status" value="1"/>
</dbReference>
<dbReference type="InterPro" id="IPR036097">
    <property type="entry name" value="HisK_dim/P_sf"/>
</dbReference>
<dbReference type="CDD" id="cd00075">
    <property type="entry name" value="HATPase"/>
    <property type="match status" value="1"/>
</dbReference>